<dbReference type="AlphaFoldDB" id="A0A8B2NMJ7"/>
<dbReference type="RefSeq" id="WP_111351661.1">
    <property type="nucleotide sequence ID" value="NZ_JAIWKD010000004.1"/>
</dbReference>
<accession>A0A8B2NMJ7</accession>
<dbReference type="PANTHER" id="PTHR47561">
    <property type="entry name" value="POLYSACCHARIDE DEACETYLASE FAMILY PROTEIN (AFU_ORTHOLOGUE AFUA_6G05030)"/>
    <property type="match status" value="1"/>
</dbReference>
<dbReference type="GO" id="GO:0005975">
    <property type="term" value="P:carbohydrate metabolic process"/>
    <property type="evidence" value="ECO:0007669"/>
    <property type="project" value="InterPro"/>
</dbReference>
<gene>
    <name evidence="6" type="ORF">DLJ53_28700</name>
</gene>
<feature type="domain" description="NodB homology" evidence="5">
    <location>
        <begin position="32"/>
        <end position="255"/>
    </location>
</feature>
<evidence type="ECO:0000313" key="7">
    <source>
        <dbReference type="Proteomes" id="UP000249590"/>
    </source>
</evidence>
<dbReference type="Pfam" id="PF01522">
    <property type="entry name" value="Polysacc_deac_1"/>
    <property type="match status" value="1"/>
</dbReference>
<evidence type="ECO:0000256" key="1">
    <source>
        <dbReference type="ARBA" id="ARBA00003236"/>
    </source>
</evidence>
<evidence type="ECO:0000256" key="3">
    <source>
        <dbReference type="ARBA" id="ARBA00020071"/>
    </source>
</evidence>
<organism evidence="6 7">
    <name type="scientific">Acuticoccus sediminis</name>
    <dbReference type="NCBI Taxonomy" id="2184697"/>
    <lineage>
        <taxon>Bacteria</taxon>
        <taxon>Pseudomonadati</taxon>
        <taxon>Pseudomonadota</taxon>
        <taxon>Alphaproteobacteria</taxon>
        <taxon>Hyphomicrobiales</taxon>
        <taxon>Amorphaceae</taxon>
        <taxon>Acuticoccus</taxon>
    </lineage>
</organism>
<proteinExistence type="inferred from homology"/>
<evidence type="ECO:0000313" key="6">
    <source>
        <dbReference type="EMBL" id="RAH97816.1"/>
    </source>
</evidence>
<evidence type="ECO:0000259" key="5">
    <source>
        <dbReference type="PROSITE" id="PS51677"/>
    </source>
</evidence>
<protein>
    <recommendedName>
        <fullName evidence="3">Chitooligosaccharide deacetylase</fullName>
    </recommendedName>
    <alternativeName>
        <fullName evidence="4">Nodulation protein B</fullName>
    </alternativeName>
</protein>
<dbReference type="Proteomes" id="UP000249590">
    <property type="component" value="Unassembled WGS sequence"/>
</dbReference>
<dbReference type="InterPro" id="IPR011330">
    <property type="entry name" value="Glyco_hydro/deAcase_b/a-brl"/>
</dbReference>
<sequence>MSFTSRGFPLFLTFDVDCETLWTARDPKNAERPIVMSQGRYGWKRGIWRVLDLLKKYELTTTFFVPGVVVEQQPAMVEAILKGGHEIAHHSHTHKWILNCTHEEEHEEMQKGIEAIEKAAGYKPRGWRSPAAEFSDITLGLIEQYGFDYSSNFFDDDEPYLLDIGGRRTDIVELPFRWVLDDAPFFNYSITLPGRTMQAPSALLEAWVAEFDCLYAEGRMMMIGMHPQIIGQPSRLKVLEGLIEHALKHDNVWIGRCDAITDDMRPRLKAAA</sequence>
<dbReference type="SUPFAM" id="SSF88713">
    <property type="entry name" value="Glycoside hydrolase/deacetylase"/>
    <property type="match status" value="1"/>
</dbReference>
<evidence type="ECO:0000256" key="4">
    <source>
        <dbReference type="ARBA" id="ARBA00032976"/>
    </source>
</evidence>
<name>A0A8B2NMJ7_9HYPH</name>
<reference evidence="6 7" key="1">
    <citation type="submission" date="2018-05" db="EMBL/GenBank/DDBJ databases">
        <title>Acuticoccus sediminis sp. nov., isolated from deep-sea sediment of Indian Ocean.</title>
        <authorList>
            <person name="Liu X."/>
            <person name="Lai Q."/>
            <person name="Du Y."/>
            <person name="Sun F."/>
            <person name="Zhang X."/>
            <person name="Wang S."/>
            <person name="Shao Z."/>
        </authorList>
    </citation>
    <scope>NUCLEOTIDE SEQUENCE [LARGE SCALE GENOMIC DNA]</scope>
    <source>
        <strain evidence="6 7">PTG4-2</strain>
    </source>
</reference>
<dbReference type="InterPro" id="IPR002509">
    <property type="entry name" value="NODB_dom"/>
</dbReference>
<evidence type="ECO:0000256" key="2">
    <source>
        <dbReference type="ARBA" id="ARBA00010973"/>
    </source>
</evidence>
<dbReference type="GO" id="GO:0016810">
    <property type="term" value="F:hydrolase activity, acting on carbon-nitrogen (but not peptide) bonds"/>
    <property type="evidence" value="ECO:0007669"/>
    <property type="project" value="InterPro"/>
</dbReference>
<dbReference type="PROSITE" id="PS51677">
    <property type="entry name" value="NODB"/>
    <property type="match status" value="1"/>
</dbReference>
<dbReference type="CDD" id="cd10938">
    <property type="entry name" value="CE4_HpPgdA_like"/>
    <property type="match status" value="1"/>
</dbReference>
<dbReference type="Gene3D" id="3.20.20.370">
    <property type="entry name" value="Glycoside hydrolase/deacetylase"/>
    <property type="match status" value="1"/>
</dbReference>
<dbReference type="EMBL" id="QHHQ01000008">
    <property type="protein sequence ID" value="RAH97816.1"/>
    <property type="molecule type" value="Genomic_DNA"/>
</dbReference>
<dbReference type="PANTHER" id="PTHR47561:SF1">
    <property type="entry name" value="POLYSACCHARIDE DEACETYLASE FAMILY PROTEIN (AFU_ORTHOLOGUE AFUA_6G05030)"/>
    <property type="match status" value="1"/>
</dbReference>
<comment type="caution">
    <text evidence="6">The sequence shown here is derived from an EMBL/GenBank/DDBJ whole genome shotgun (WGS) entry which is preliminary data.</text>
</comment>
<dbReference type="InterPro" id="IPR037950">
    <property type="entry name" value="PgdA-like"/>
</dbReference>
<dbReference type="OrthoDB" id="9784220at2"/>
<comment type="similarity">
    <text evidence="2">Belongs to the polysaccharide deacetylase family.</text>
</comment>
<comment type="function">
    <text evidence="1">Is involved in generating a small heat-stable compound (Nod), an acylated oligomer of N-acetylglucosamine, that stimulates mitosis in various plant protoplasts.</text>
</comment>
<keyword evidence="7" id="KW-1185">Reference proteome</keyword>